<dbReference type="InterPro" id="IPR001036">
    <property type="entry name" value="Acrflvin-R"/>
</dbReference>
<sequence>MPKFSVKKPLTVFVAVLAILVLGVVAYLKMTPDLMPNMDFPYVVIVTTSPGASPETVEADITKPMEQAMATLNEIKHVTSSSQNSVSMVVLEFEQGVNMDSTGVDIQQKIATLQGGWDDTVGTPYVLKINPTMLPVAVAAVSSDKMDVAELSEFVDSTLSAKLEGITGVASVSVSGVLQRQMNVILSQEKLDALSEKLAAAVSARLDASRDQLRQTRQQLLDAKEAIRTAEETAISQTAEKALLAVRDSLREMDIQEQSLRERLTLLQELLQRKTELEAKKAGYDARIAAIENNPLLTPEQKEEKIAAIKAESEYIRITSELAEIDLRLKALGTDWDHLRDEIEKTAEQLRQLQEKIRQFKSDNAVLADLVEKITSGAMTLAEGAQQLISGSVQIDLALTQLDSGLATLEQSRSAALAQTDLSGMLQLSTVSALLTAQNFSMPAGYVQEDGVQYMVSVGDTITTQEDLRHLVLLDLGLEGVDAIRLEDVAEVFVTDNSDKIYAKLNGENGVTVTFNKQSNYATAEVSKNISNRFDQLAQEYDGLHFTALMDQGDYIRIIIGSIFSSLAWGALFAILILYLFLRDLRPTVITLVSIPISVIFAVVLMYFCGVTINMISLSGLAVAVGMLVDNSVVVIENIYRLRSQGANVRQAAVAGAGQVLGAITASTLTTVCVFLPIVFVEGITKQLFTDLALTMTFSLLASLLIALTLVPAMAAGMLQKQKPMKPGLLDKVYPGYRMAVAWSLRHKAAVLGTAVVLLVGSAALTIHRGFVFMPEIDLNTVSATITMPEGCDHDKAAELADEVTRRALTIDNVQTVGAAMSSSSAMSMMNMGGMGGTGGDYDVTAYIIVPEGESGNAAGRELVELCKDMECTVSYAGAADSMTQMLTGSGITLQVYGDDMTALQEAAKMAGEALEGVTGVESVSNGLEDAVPAIHITVDREKAMTHGMTVAQIYMQVAQALSGTTTGADMTLDGQDMTVTIGRPQEQQVTLDNLMDLEITPGSSTGSAMSSMSGGTGSAMSGSSMSGSSMGGSSLGSSAAAAASADSFKLGEVATLERTVSLSTISRQEQRRCITVTAAVDEDHNVTRVSSEAIRAVEALTLPAGTTAEFSGENETIMEAMQQLLLMLLLGILLVYLVMVAQFQSLKSPFIVMFTIPLAFTGGFIILLVCGVELSVVSLIGFVMLVGIIVNNGIVLVDYINQLRLEGMDRQEAIIEAGVTRLRPILMTSITTILGLLVMAFGGDAGTALMQPMALVCIGGLVYATLMTLLVVPCMYDIISRKELRKVSESDLSYEEKTPAETP</sequence>
<feature type="transmembrane region" description="Helical" evidence="3">
    <location>
        <begin position="555"/>
        <end position="582"/>
    </location>
</feature>
<feature type="transmembrane region" description="Helical" evidence="3">
    <location>
        <begin position="1176"/>
        <end position="1202"/>
    </location>
</feature>
<dbReference type="EMBL" id="AP023416">
    <property type="protein sequence ID" value="BCK79762.1"/>
    <property type="molecule type" value="Genomic_DNA"/>
</dbReference>
<feature type="transmembrane region" description="Helical" evidence="3">
    <location>
        <begin position="749"/>
        <end position="767"/>
    </location>
</feature>
<dbReference type="Gene3D" id="3.30.70.1320">
    <property type="entry name" value="Multidrug efflux transporter AcrB pore domain like"/>
    <property type="match status" value="2"/>
</dbReference>
<organism evidence="4 5">
    <name type="scientific">Vescimonas fastidiosa</name>
    <dbReference type="NCBI Taxonomy" id="2714353"/>
    <lineage>
        <taxon>Bacteria</taxon>
        <taxon>Bacillati</taxon>
        <taxon>Bacillota</taxon>
        <taxon>Clostridia</taxon>
        <taxon>Eubacteriales</taxon>
        <taxon>Oscillospiraceae</taxon>
        <taxon>Vescimonas</taxon>
    </lineage>
</organism>
<dbReference type="Gene3D" id="3.30.70.1430">
    <property type="entry name" value="Multidrug efflux transporter AcrB pore domain"/>
    <property type="match status" value="2"/>
</dbReference>
<proteinExistence type="predicted"/>
<keyword evidence="3" id="KW-0812">Transmembrane</keyword>
<dbReference type="InterPro" id="IPR027463">
    <property type="entry name" value="AcrB_DN_DC_subdom"/>
</dbReference>
<feature type="transmembrane region" description="Helical" evidence="3">
    <location>
        <begin position="1125"/>
        <end position="1144"/>
    </location>
</feature>
<feature type="transmembrane region" description="Helical" evidence="3">
    <location>
        <begin position="652"/>
        <end position="680"/>
    </location>
</feature>
<dbReference type="GO" id="GO:0005886">
    <property type="term" value="C:plasma membrane"/>
    <property type="evidence" value="ECO:0007669"/>
    <property type="project" value="TreeGrafter"/>
</dbReference>
<geneLocation type="plasmid" evidence="4 5">
    <name>pMM35_01</name>
</geneLocation>
<evidence type="ECO:0000256" key="1">
    <source>
        <dbReference type="SAM" id="Coils"/>
    </source>
</evidence>
<dbReference type="RefSeq" id="WP_212821538.1">
    <property type="nucleotide sequence ID" value="NZ_AP023416.1"/>
</dbReference>
<reference evidence="4" key="1">
    <citation type="submission" date="2020-09" db="EMBL/GenBank/DDBJ databases">
        <title>New species isolated from human feces.</title>
        <authorList>
            <person name="Kitahara M."/>
            <person name="Shigeno Y."/>
            <person name="Shime M."/>
            <person name="Matsumoto Y."/>
            <person name="Nakamura S."/>
            <person name="Motooka D."/>
            <person name="Fukuoka S."/>
            <person name="Nishikawa H."/>
            <person name="Benno Y."/>
        </authorList>
    </citation>
    <scope>NUCLEOTIDE SEQUENCE</scope>
    <source>
        <strain evidence="4">MM35</strain>
        <plasmid evidence="4">pMM35_01</plasmid>
    </source>
</reference>
<dbReference type="PRINTS" id="PR00702">
    <property type="entry name" value="ACRIFLAVINRP"/>
</dbReference>
<evidence type="ECO:0000256" key="3">
    <source>
        <dbReference type="SAM" id="Phobius"/>
    </source>
</evidence>
<feature type="transmembrane region" description="Helical" evidence="3">
    <location>
        <begin position="1223"/>
        <end position="1242"/>
    </location>
</feature>
<dbReference type="SUPFAM" id="SSF82693">
    <property type="entry name" value="Multidrug efflux transporter AcrB pore domain, PN1, PN2, PC1 and PC2 subdomains"/>
    <property type="match status" value="2"/>
</dbReference>
<feature type="transmembrane region" description="Helical" evidence="3">
    <location>
        <begin position="589"/>
        <end position="613"/>
    </location>
</feature>
<evidence type="ECO:0000313" key="4">
    <source>
        <dbReference type="EMBL" id="BCK79762.1"/>
    </source>
</evidence>
<feature type="transmembrane region" description="Helical" evidence="3">
    <location>
        <begin position="619"/>
        <end position="640"/>
    </location>
</feature>
<feature type="transmembrane region" description="Helical" evidence="3">
    <location>
        <begin position="1254"/>
        <end position="1277"/>
    </location>
</feature>
<accession>A0A810Q0I4</accession>
<dbReference type="SUPFAM" id="SSF82714">
    <property type="entry name" value="Multidrug efflux transporter AcrB TolC docking domain, DN and DC subdomains"/>
    <property type="match status" value="2"/>
</dbReference>
<name>A0A810Q0I4_9FIRM</name>
<dbReference type="KEGG" id="vfa:MM35RIKEN_19540"/>
<dbReference type="Gene3D" id="1.20.1640.10">
    <property type="entry name" value="Multidrug efflux transporter AcrB transmembrane domain"/>
    <property type="match status" value="4"/>
</dbReference>
<keyword evidence="5" id="KW-1185">Reference proteome</keyword>
<feature type="coiled-coil region" evidence="1">
    <location>
        <begin position="260"/>
        <end position="294"/>
    </location>
</feature>
<keyword evidence="4" id="KW-0614">Plasmid</keyword>
<feature type="compositionally biased region" description="Low complexity" evidence="2">
    <location>
        <begin position="1003"/>
        <end position="1029"/>
    </location>
</feature>
<feature type="transmembrane region" description="Helical" evidence="3">
    <location>
        <begin position="692"/>
        <end position="716"/>
    </location>
</feature>
<evidence type="ECO:0008006" key="6">
    <source>
        <dbReference type="Google" id="ProtNLM"/>
    </source>
</evidence>
<feature type="coiled-coil region" evidence="1">
    <location>
        <begin position="336"/>
        <end position="370"/>
    </location>
</feature>
<keyword evidence="1" id="KW-0175">Coiled coil</keyword>
<dbReference type="Gene3D" id="3.30.2090.10">
    <property type="entry name" value="Multidrug efflux transporter AcrB TolC docking domain, DN and DC subdomains"/>
    <property type="match status" value="4"/>
</dbReference>
<dbReference type="PANTHER" id="PTHR32063:SF0">
    <property type="entry name" value="SWARMING MOTILITY PROTEIN SWRC"/>
    <property type="match status" value="1"/>
</dbReference>
<gene>
    <name evidence="4" type="ORF">MM35RIKEN_19540</name>
</gene>
<dbReference type="Gene3D" id="3.30.70.1440">
    <property type="entry name" value="Multidrug efflux transporter AcrB pore domain"/>
    <property type="match status" value="2"/>
</dbReference>
<protein>
    <recommendedName>
        <fullName evidence="6">Acriflavin resistance protein</fullName>
    </recommendedName>
</protein>
<evidence type="ECO:0000256" key="2">
    <source>
        <dbReference type="SAM" id="MobiDB-lite"/>
    </source>
</evidence>
<dbReference type="GO" id="GO:0042910">
    <property type="term" value="F:xenobiotic transmembrane transporter activity"/>
    <property type="evidence" value="ECO:0007669"/>
    <property type="project" value="TreeGrafter"/>
</dbReference>
<dbReference type="PANTHER" id="PTHR32063">
    <property type="match status" value="1"/>
</dbReference>
<dbReference type="Pfam" id="PF00873">
    <property type="entry name" value="ACR_tran"/>
    <property type="match status" value="2"/>
</dbReference>
<feature type="transmembrane region" description="Helical" evidence="3">
    <location>
        <begin position="1151"/>
        <end position="1170"/>
    </location>
</feature>
<feature type="coiled-coil region" evidence="1">
    <location>
        <begin position="199"/>
        <end position="233"/>
    </location>
</feature>
<evidence type="ECO:0000313" key="5">
    <source>
        <dbReference type="Proteomes" id="UP000681343"/>
    </source>
</evidence>
<keyword evidence="3" id="KW-0472">Membrane</keyword>
<keyword evidence="3" id="KW-1133">Transmembrane helix</keyword>
<dbReference type="Proteomes" id="UP000681343">
    <property type="component" value="Plasmid pMM35_01"/>
</dbReference>
<dbReference type="SUPFAM" id="SSF82866">
    <property type="entry name" value="Multidrug efflux transporter AcrB transmembrane domain"/>
    <property type="match status" value="2"/>
</dbReference>
<feature type="region of interest" description="Disordered" evidence="2">
    <location>
        <begin position="1002"/>
        <end position="1037"/>
    </location>
</feature>